<comment type="similarity">
    <text evidence="1 5">Belongs to the peptidase S8 family.</text>
</comment>
<dbReference type="Pfam" id="PF00082">
    <property type="entry name" value="Peptidase_S8"/>
    <property type="match status" value="1"/>
</dbReference>
<organism evidence="9 10">
    <name type="scientific">Edaphochlamys debaryana</name>
    <dbReference type="NCBI Taxonomy" id="47281"/>
    <lineage>
        <taxon>Eukaryota</taxon>
        <taxon>Viridiplantae</taxon>
        <taxon>Chlorophyta</taxon>
        <taxon>core chlorophytes</taxon>
        <taxon>Chlorophyceae</taxon>
        <taxon>CS clade</taxon>
        <taxon>Chlamydomonadales</taxon>
        <taxon>Chlamydomonadales incertae sedis</taxon>
        <taxon>Edaphochlamys</taxon>
    </lineage>
</organism>
<dbReference type="InterPro" id="IPR000209">
    <property type="entry name" value="Peptidase_S8/S53_dom"/>
</dbReference>
<evidence type="ECO:0000256" key="5">
    <source>
        <dbReference type="PROSITE-ProRule" id="PRU01240"/>
    </source>
</evidence>
<dbReference type="PROSITE" id="PS00136">
    <property type="entry name" value="SUBTILASE_ASP"/>
    <property type="match status" value="1"/>
</dbReference>
<keyword evidence="3 5" id="KW-0378">Hydrolase</keyword>
<dbReference type="SUPFAM" id="SSF52743">
    <property type="entry name" value="Subtilisin-like"/>
    <property type="match status" value="1"/>
</dbReference>
<feature type="region of interest" description="Disordered" evidence="6">
    <location>
        <begin position="1210"/>
        <end position="1229"/>
    </location>
</feature>
<evidence type="ECO:0000256" key="3">
    <source>
        <dbReference type="ARBA" id="ARBA00022801"/>
    </source>
</evidence>
<dbReference type="PROSITE" id="PS00137">
    <property type="entry name" value="SUBTILASE_HIS"/>
    <property type="match status" value="1"/>
</dbReference>
<dbReference type="InterPro" id="IPR023827">
    <property type="entry name" value="Peptidase_S8_Asp-AS"/>
</dbReference>
<dbReference type="InterPro" id="IPR022398">
    <property type="entry name" value="Peptidase_S8_His-AS"/>
</dbReference>
<sequence length="1450" mass="154990">MPEEGNDANQPLVDADGRPSGADNNANLLRQRLQQLEQSGTRTTYFSDWVRQRRKQVACLAFLLLACVVLVAVVPPVCVLKGCGAGDGSSASDASQPSNRLVLNFQAIETTVRSKVPPLLYQYFEEKALSSGVKVVSFENSQVLEEVRKILQSQPDLLNLIDDVPGYSPPSTGILPPYNSGGSGLRRRAAEAPLGDAMGSKQYALTVVKAKEAWDIAQGVPDVVVAVVDTGCDMNHPDLKDNYWTNPGEIPGNGIDDDGNGFIDDVHGYDFAGDCESDFVAGKCGGQGNPDDKHSHGSHCTGIVAALRNNGVGTIGVAPKVKIMCLKVATPLGTFYAGHILRAYDYALKMGAHVVSCSFGPAAPNLNSLDTAAAERDAQETNLYAAQIQPMADKNMLIVAAAGNENTDLERLVAINHTYNPCFMAKRFSANMLCVMATDEEDKRWFEILNNKALGSNFGISTVDIGAPGANILSTVPSSNWGEKTGSSMATPLVAGVAALVTSVLGQANGSADGASGYYQGREARQIVIESGDRLAIPVRTGRRVNALAAVTAAMGKVQGISALVPQTGFDYTQQAVLALGFNETYYSAALGLEERNDWSDQYTYDKSTRRGVSRFEGYKLGAGYMVVVKASLYLPSTGMYSMQITTSANLSDLAIIVGQNTLDLRTTTRHTLFSKGDWYSFEIRYMNPTAVIDIQMADVSSSQLSYMPNFYIATPDPPRDYSFAPEIALSSGFQVFTRPPPDGVLLTTNILDGPEPPVINTPPPSPPAANFTGTQPPSPPMPPAPPPPAYIVTPMPTRLELNQPYNYSGMVDDVNLTGPTDLRDALYAGLQQPPPVVVGMMHSRLRAPEVPMMFKLSCALCALYINGLRLIDIYPPDGNTTAGTVLTRVSSCVTFSAAYRLHDIILRFGARTDSAPIQLGWLPCSTSPNANPVTVTTHTMNNLLWKPQSGVAAYVPGMQCDVWGYGDHPRTMPPLYKVRLPAALTQTETGTRGQYANSVLYGSLSSSGCSADEVSSPNCKMAAGFTVQDTVSRWPDFSIIGGTPMEELFVRCYTYVNRGFSTGMMQVLGSSSLSVSVYMGSQTVFKADQSVTNVDYFLASLAPNTTVLPTGTHQLLSIEWSGVLGLSWLALLDGLDSSELFMLDMQNALLPIPIVAQRTPTTVRPITGAPPNIPAAPPPSKLRTPPLPSWMTARGRRRALSAAEGLSAAVDGEGAAEEPGEGVEGLGGSRAGAARQLLQTRISKAGFNPVALGASAYVVEQVAKSPGLTATVFNFSTEVFYEKIGYLSTMVLNRIDSDLTLVASQRKSKEAGLSGALGSSSDVQISRRGRPLPRYVIASGFIKTPAKQSSGPMVTYHLRVRDLDAQSIAIVMGNITVRNAVEFPAVNTVETRVPITLPAGLSGYLPTVVTLRTNRTDAAARYDVVFIDPATKAETPVSNAMWYGLQDGA</sequence>
<evidence type="ECO:0000256" key="7">
    <source>
        <dbReference type="SAM" id="Phobius"/>
    </source>
</evidence>
<gene>
    <name evidence="9" type="ORF">HYH03_008364</name>
</gene>
<dbReference type="InterPro" id="IPR034204">
    <property type="entry name" value="PfSUB1-like_cat_dom"/>
</dbReference>
<evidence type="ECO:0000313" key="9">
    <source>
        <dbReference type="EMBL" id="KAG2493550.1"/>
    </source>
</evidence>
<feature type="region of interest" description="Disordered" evidence="6">
    <location>
        <begin position="1"/>
        <end position="25"/>
    </location>
</feature>
<feature type="active site" description="Charge relay system" evidence="5">
    <location>
        <position position="488"/>
    </location>
</feature>
<dbReference type="PROSITE" id="PS51892">
    <property type="entry name" value="SUBTILASE"/>
    <property type="match status" value="1"/>
</dbReference>
<proteinExistence type="inferred from homology"/>
<dbReference type="OrthoDB" id="5139247at2759"/>
<dbReference type="PRINTS" id="PR00723">
    <property type="entry name" value="SUBTILISIN"/>
</dbReference>
<dbReference type="Proteomes" id="UP000612055">
    <property type="component" value="Unassembled WGS sequence"/>
</dbReference>
<feature type="region of interest" description="Disordered" evidence="6">
    <location>
        <begin position="761"/>
        <end position="787"/>
    </location>
</feature>
<evidence type="ECO:0000256" key="2">
    <source>
        <dbReference type="ARBA" id="ARBA00022670"/>
    </source>
</evidence>
<feature type="compositionally biased region" description="Pro residues" evidence="6">
    <location>
        <begin position="777"/>
        <end position="787"/>
    </location>
</feature>
<comment type="caution">
    <text evidence="9">The sequence shown here is derived from an EMBL/GenBank/DDBJ whole genome shotgun (WGS) entry which is preliminary data.</text>
</comment>
<feature type="transmembrane region" description="Helical" evidence="7">
    <location>
        <begin position="57"/>
        <end position="77"/>
    </location>
</feature>
<dbReference type="EMBL" id="JAEHOE010000037">
    <property type="protein sequence ID" value="KAG2493550.1"/>
    <property type="molecule type" value="Genomic_DNA"/>
</dbReference>
<evidence type="ECO:0000313" key="10">
    <source>
        <dbReference type="Proteomes" id="UP000612055"/>
    </source>
</evidence>
<evidence type="ECO:0000256" key="4">
    <source>
        <dbReference type="ARBA" id="ARBA00022825"/>
    </source>
</evidence>
<keyword evidence="7" id="KW-1133">Transmembrane helix</keyword>
<accession>A0A835Y6W1</accession>
<feature type="active site" description="Charge relay system" evidence="5">
    <location>
        <position position="296"/>
    </location>
</feature>
<dbReference type="InterPro" id="IPR036852">
    <property type="entry name" value="Peptidase_S8/S53_dom_sf"/>
</dbReference>
<keyword evidence="4 5" id="KW-0720">Serine protease</keyword>
<reference evidence="9" key="1">
    <citation type="journal article" date="2020" name="bioRxiv">
        <title>Comparative genomics of Chlamydomonas.</title>
        <authorList>
            <person name="Craig R.J."/>
            <person name="Hasan A.R."/>
            <person name="Ness R.W."/>
            <person name="Keightley P.D."/>
        </authorList>
    </citation>
    <scope>NUCLEOTIDE SEQUENCE</scope>
    <source>
        <strain evidence="9">CCAP 11/70</strain>
    </source>
</reference>
<evidence type="ECO:0000259" key="8">
    <source>
        <dbReference type="Pfam" id="PF00082"/>
    </source>
</evidence>
<name>A0A835Y6W1_9CHLO</name>
<keyword evidence="7" id="KW-0812">Transmembrane</keyword>
<keyword evidence="10" id="KW-1185">Reference proteome</keyword>
<protein>
    <recommendedName>
        <fullName evidence="8">Peptidase S8/S53 domain-containing protein</fullName>
    </recommendedName>
</protein>
<evidence type="ECO:0000256" key="6">
    <source>
        <dbReference type="SAM" id="MobiDB-lite"/>
    </source>
</evidence>
<feature type="region of interest" description="Disordered" evidence="6">
    <location>
        <begin position="1169"/>
        <end position="1188"/>
    </location>
</feature>
<dbReference type="PANTHER" id="PTHR43399:SF4">
    <property type="entry name" value="CELL WALL-ASSOCIATED PROTEASE"/>
    <property type="match status" value="1"/>
</dbReference>
<keyword evidence="7" id="KW-0472">Membrane</keyword>
<dbReference type="GO" id="GO:0004252">
    <property type="term" value="F:serine-type endopeptidase activity"/>
    <property type="evidence" value="ECO:0007669"/>
    <property type="project" value="UniProtKB-UniRule"/>
</dbReference>
<dbReference type="GO" id="GO:0006508">
    <property type="term" value="P:proteolysis"/>
    <property type="evidence" value="ECO:0007669"/>
    <property type="project" value="UniProtKB-KW"/>
</dbReference>
<feature type="active site" description="Charge relay system" evidence="5">
    <location>
        <position position="229"/>
    </location>
</feature>
<dbReference type="Gene3D" id="3.40.50.200">
    <property type="entry name" value="Peptidase S8/S53 domain"/>
    <property type="match status" value="1"/>
</dbReference>
<feature type="compositionally biased region" description="Pro residues" evidence="6">
    <location>
        <begin position="1172"/>
        <end position="1188"/>
    </location>
</feature>
<dbReference type="PANTHER" id="PTHR43399">
    <property type="entry name" value="SUBTILISIN-RELATED"/>
    <property type="match status" value="1"/>
</dbReference>
<feature type="domain" description="Peptidase S8/S53" evidence="8">
    <location>
        <begin position="222"/>
        <end position="527"/>
    </location>
</feature>
<dbReference type="InterPro" id="IPR051048">
    <property type="entry name" value="Peptidase_S8/S53_subtilisin"/>
</dbReference>
<dbReference type="InterPro" id="IPR015500">
    <property type="entry name" value="Peptidase_S8_subtilisin-rel"/>
</dbReference>
<dbReference type="CDD" id="cd07473">
    <property type="entry name" value="Peptidases_S8_Subtilisin_like"/>
    <property type="match status" value="1"/>
</dbReference>
<evidence type="ECO:0000256" key="1">
    <source>
        <dbReference type="ARBA" id="ARBA00011073"/>
    </source>
</evidence>
<keyword evidence="2 5" id="KW-0645">Protease</keyword>